<accession>A0ABQ7TR34</accession>
<dbReference type="PROSITE" id="PS01186">
    <property type="entry name" value="EGF_2"/>
    <property type="match status" value="1"/>
</dbReference>
<dbReference type="Proteomes" id="UP000826234">
    <property type="component" value="Unassembled WGS sequence"/>
</dbReference>
<dbReference type="Pfam" id="PF12036">
    <property type="entry name" value="DUF3522"/>
    <property type="match status" value="2"/>
</dbReference>
<keyword evidence="6 7" id="KW-0472">Membrane</keyword>
<evidence type="ECO:0000256" key="4">
    <source>
        <dbReference type="ARBA" id="ARBA00022692"/>
    </source>
</evidence>
<comment type="similarity">
    <text evidence="2">Belongs to the TMEM8 family.</text>
</comment>
<feature type="transmembrane region" description="Helical" evidence="7">
    <location>
        <begin position="567"/>
        <end position="588"/>
    </location>
</feature>
<evidence type="ECO:0000313" key="10">
    <source>
        <dbReference type="EMBL" id="KAH0632088.1"/>
    </source>
</evidence>
<sequence>SRGGGRRCEPGISLGASPTCLWASLSGLCVPLSLPRVFVPAYSATLRFELGGCTANISTTCAVRVTLGPTTLPRSFQKVLDCPGACSCLLASPPWEKWLLVTVESLSGPGASLSFEMTASFTACRPGGPGSFLSFFQSLNRSQEASELAGDPSAMLPASAGAQDPSALGGSCLRSQSVIREDLDVVSVRFRVLGDANVPVQTEPPSLLLLNLNSGMDSGGTLVLNLVLNKVSQVLASPLGIALLVGMGFRTWALLSLQTSLGIGNATVWACLTAASPVLSPNATGGCGTAFSQGYQLNVTMSSMEASLVVPYPESGNWFLSLQLVCPRSAGECHKAKAQLAVLAYLSPCFSDCGTYGQCSLMRRHGYLYAGCNCKAGWSGWSCTDGTKAQSLGTQTLATLLLTLSNLFFLPAIVVALYRYYLVEASVYTFTMFFSAFYHACDQPGVVVLCIMDYDTVQYCDFLGSVVSFWVTILCMAQIKTILKYVRLGNPGDGTKVGRDGECGEYKVRGEALSVLGQTRWSPIVGFSWWLLARWGGGDSSPTTTFFLQVSRCVSRRHCYPPSWKRWAFFLFPGIGLAIVAIMVYAFMETTENYYYTHSIWHMLVASSLVFLLPPGDKQQEPWAWSRKFLCRYQICKNDREELYTVT</sequence>
<keyword evidence="3" id="KW-1003">Cell membrane</keyword>
<keyword evidence="4 7" id="KW-0812">Transmembrane</keyword>
<evidence type="ECO:0000259" key="8">
    <source>
        <dbReference type="PROSITE" id="PS00022"/>
    </source>
</evidence>
<evidence type="ECO:0000256" key="3">
    <source>
        <dbReference type="ARBA" id="ARBA00022475"/>
    </source>
</evidence>
<dbReference type="InterPro" id="IPR021910">
    <property type="entry name" value="NGX6/PGAP6/MYMK"/>
</dbReference>
<proteinExistence type="inferred from homology"/>
<comment type="subcellular location">
    <subcellularLocation>
        <location evidence="1">Cell membrane</location>
        <topology evidence="1">Multi-pass membrane protein</topology>
    </subcellularLocation>
</comment>
<evidence type="ECO:0000256" key="6">
    <source>
        <dbReference type="ARBA" id="ARBA00023136"/>
    </source>
</evidence>
<feature type="transmembrane region" description="Helical" evidence="7">
    <location>
        <begin position="397"/>
        <end position="421"/>
    </location>
</feature>
<feature type="transmembrane region" description="Helical" evidence="7">
    <location>
        <begin position="462"/>
        <end position="479"/>
    </location>
</feature>
<evidence type="ECO:0000256" key="7">
    <source>
        <dbReference type="SAM" id="Phobius"/>
    </source>
</evidence>
<evidence type="ECO:0000313" key="11">
    <source>
        <dbReference type="Proteomes" id="UP000826234"/>
    </source>
</evidence>
<feature type="domain" description="EGF-like" evidence="8 9">
    <location>
        <begin position="372"/>
        <end position="383"/>
    </location>
</feature>
<evidence type="ECO:0000256" key="5">
    <source>
        <dbReference type="ARBA" id="ARBA00022989"/>
    </source>
</evidence>
<keyword evidence="5 7" id="KW-1133">Transmembrane helix</keyword>
<dbReference type="PANTHER" id="PTHR14319">
    <property type="entry name" value="FIVE-SPAN TRANSMEMBRANE PROTEIN M83"/>
    <property type="match status" value="1"/>
</dbReference>
<dbReference type="PROSITE" id="PS00022">
    <property type="entry name" value="EGF_1"/>
    <property type="match status" value="1"/>
</dbReference>
<keyword evidence="11" id="KW-1185">Reference proteome</keyword>
<feature type="non-terminal residue" evidence="10">
    <location>
        <position position="1"/>
    </location>
</feature>
<evidence type="ECO:0000256" key="1">
    <source>
        <dbReference type="ARBA" id="ARBA00004651"/>
    </source>
</evidence>
<name>A0ABQ7TR34_PHRPL</name>
<evidence type="ECO:0000256" key="2">
    <source>
        <dbReference type="ARBA" id="ARBA00005542"/>
    </source>
</evidence>
<comment type="caution">
    <text evidence="10">The sequence shown here is derived from an EMBL/GenBank/DDBJ whole genome shotgun (WGS) entry which is preliminary data.</text>
</comment>
<dbReference type="EMBL" id="JAIPUX010000026">
    <property type="protein sequence ID" value="KAH0632088.1"/>
    <property type="molecule type" value="Genomic_DNA"/>
</dbReference>
<evidence type="ECO:0000259" key="9">
    <source>
        <dbReference type="PROSITE" id="PS01186"/>
    </source>
</evidence>
<dbReference type="PANTHER" id="PTHR14319:SF7">
    <property type="entry name" value="POST-GPI ATTACHMENT TO PROTEINS FACTOR 6"/>
    <property type="match status" value="1"/>
</dbReference>
<dbReference type="InterPro" id="IPR000742">
    <property type="entry name" value="EGF"/>
</dbReference>
<reference evidence="10 11" key="1">
    <citation type="journal article" date="2022" name="Gigascience">
        <title>A chromosome-level genome assembly and annotation of the desert horned lizard, Phrynosoma platyrhinos, provides insight into chromosomal rearrangements among reptiles.</title>
        <authorList>
            <person name="Koochekian N."/>
            <person name="Ascanio A."/>
            <person name="Farleigh K."/>
            <person name="Card D.C."/>
            <person name="Schield D.R."/>
            <person name="Castoe T.A."/>
            <person name="Jezkova T."/>
        </authorList>
    </citation>
    <scope>NUCLEOTIDE SEQUENCE [LARGE SCALE GENOMIC DNA]</scope>
    <source>
        <strain evidence="10">NK-2021</strain>
    </source>
</reference>
<organism evidence="10 11">
    <name type="scientific">Phrynosoma platyrhinos</name>
    <name type="common">Desert horned lizard</name>
    <dbReference type="NCBI Taxonomy" id="52577"/>
    <lineage>
        <taxon>Eukaryota</taxon>
        <taxon>Metazoa</taxon>
        <taxon>Chordata</taxon>
        <taxon>Craniata</taxon>
        <taxon>Vertebrata</taxon>
        <taxon>Euteleostomi</taxon>
        <taxon>Lepidosauria</taxon>
        <taxon>Squamata</taxon>
        <taxon>Bifurcata</taxon>
        <taxon>Unidentata</taxon>
        <taxon>Episquamata</taxon>
        <taxon>Toxicofera</taxon>
        <taxon>Iguania</taxon>
        <taxon>Phrynosomatidae</taxon>
        <taxon>Phrynosomatinae</taxon>
        <taxon>Phrynosoma</taxon>
    </lineage>
</organism>
<protein>
    <recommendedName>
        <fullName evidence="8 9">EGF-like domain-containing protein</fullName>
    </recommendedName>
</protein>
<gene>
    <name evidence="10" type="ORF">JD844_020151</name>
</gene>